<keyword evidence="4" id="KW-0519">Myristate</keyword>
<dbReference type="Pfam" id="PF11094">
    <property type="entry name" value="UL11"/>
    <property type="match status" value="1"/>
</dbReference>
<keyword evidence="10" id="KW-0449">Lipoprotein</keyword>
<gene>
    <name evidence="11" type="primary">UL11</name>
</gene>
<organism evidence="11 12">
    <name type="scientific">Phocid alphaherpesvirus 1</name>
    <dbReference type="NCBI Taxonomy" id="47418"/>
    <lineage>
        <taxon>Viruses</taxon>
        <taxon>Duplodnaviria</taxon>
        <taxon>Heunggongvirae</taxon>
        <taxon>Peploviricota</taxon>
        <taxon>Herviviricetes</taxon>
        <taxon>Herpesvirales</taxon>
        <taxon>Orthoherpesviridae</taxon>
        <taxon>Alphaherpesvirinae</taxon>
        <taxon>Varicellovirus</taxon>
        <taxon>Varicellovirus phocidalpha1</taxon>
    </lineage>
</organism>
<accession>A0A482F4D1</accession>
<keyword evidence="2" id="KW-0597">Phosphoprotein</keyword>
<dbReference type="GO" id="GO:0044423">
    <property type="term" value="C:virion component"/>
    <property type="evidence" value="ECO:0007669"/>
    <property type="project" value="UniProtKB-KW"/>
</dbReference>
<evidence type="ECO:0000256" key="2">
    <source>
        <dbReference type="ARBA" id="ARBA00022553"/>
    </source>
</evidence>
<reference evidence="11" key="1">
    <citation type="submission" date="2018-06" db="EMBL/GenBank/DDBJ databases">
        <title>Metagenomic Sequencing for Combined Detection of RNA and DNA Viruses in Respiratory Samples From Pediatric Patients.</title>
        <authorList>
            <person name="van Boheemen S."/>
            <person name="van Rijn-Klink A.L."/>
            <person name="Pappas N."/>
            <person name="Carbo E.C."/>
            <person name="van 't Hof P."/>
            <person name="Vorderman R.H.P."/>
            <person name="Mei H."/>
            <person name="Claas E.C.J."/>
            <person name="Kroes A.C.M."/>
            <person name="de Vries J.J.C."/>
        </authorList>
    </citation>
    <scope>NUCLEOTIDE SEQUENCE [LARGE SCALE GENOMIC DNA]</scope>
</reference>
<dbReference type="InterPro" id="IPR024351">
    <property type="entry name" value="Tegument_UL11_Herpesvir"/>
</dbReference>
<keyword evidence="12" id="KW-1185">Reference proteome</keyword>
<evidence type="ECO:0000256" key="4">
    <source>
        <dbReference type="ARBA" id="ARBA00022707"/>
    </source>
</evidence>
<keyword evidence="9" id="KW-0564">Palmitate</keyword>
<evidence type="ECO:0000256" key="6">
    <source>
        <dbReference type="ARBA" id="ARBA00022844"/>
    </source>
</evidence>
<evidence type="ECO:0000256" key="10">
    <source>
        <dbReference type="ARBA" id="ARBA00023288"/>
    </source>
</evidence>
<dbReference type="KEGG" id="vg:80531856"/>
<evidence type="ECO:0000313" key="11">
    <source>
        <dbReference type="EMBL" id="QBN85130.1"/>
    </source>
</evidence>
<name>A0A482F4D1_9ALPH</name>
<keyword evidence="6" id="KW-0946">Virion</keyword>
<dbReference type="GeneID" id="80531856"/>
<evidence type="ECO:0000256" key="3">
    <source>
        <dbReference type="ARBA" id="ARBA00022580"/>
    </source>
</evidence>
<evidence type="ECO:0000256" key="7">
    <source>
        <dbReference type="ARBA" id="ARBA00022870"/>
    </source>
</evidence>
<keyword evidence="5" id="KW-1040">Host Golgi apparatus</keyword>
<keyword evidence="1" id="KW-1032">Host cell membrane</keyword>
<dbReference type="EMBL" id="MH509440">
    <property type="protein sequence ID" value="QBN85130.1"/>
    <property type="molecule type" value="Genomic_DNA"/>
</dbReference>
<protein>
    <submittedName>
        <fullName evidence="11">Myristylated tegument protein-like protein</fullName>
    </submittedName>
</protein>
<proteinExistence type="predicted"/>
<evidence type="ECO:0000313" key="12">
    <source>
        <dbReference type="Proteomes" id="UP000326297"/>
    </source>
</evidence>
<dbReference type="RefSeq" id="YP_010794841.1">
    <property type="nucleotide sequence ID" value="NC_075562.1"/>
</dbReference>
<keyword evidence="7" id="KW-1043">Host membrane</keyword>
<evidence type="ECO:0000256" key="8">
    <source>
        <dbReference type="ARBA" id="ARBA00023136"/>
    </source>
</evidence>
<evidence type="ECO:0000256" key="9">
    <source>
        <dbReference type="ARBA" id="ARBA00023139"/>
    </source>
</evidence>
<dbReference type="Proteomes" id="UP000326297">
    <property type="component" value="Segment"/>
</dbReference>
<sequence length="68" mass="7817">MGQRISCGWCKKNHLLMHTGETVALDPSFFEDFSMEDLEIPEVTKQPTTVSKTVPIKKIKSKNKYNPY</sequence>
<keyword evidence="8" id="KW-0472">Membrane</keyword>
<evidence type="ECO:0000256" key="1">
    <source>
        <dbReference type="ARBA" id="ARBA00022511"/>
    </source>
</evidence>
<evidence type="ECO:0000256" key="5">
    <source>
        <dbReference type="ARBA" id="ARBA00022812"/>
    </source>
</evidence>
<keyword evidence="3" id="KW-0920">Virion tegument</keyword>